<accession>A0A0W0WIS6</accession>
<sequence>MLLIPCALVFRKKLKLHDGEIITFEITNAGTVNHEFSIGHEQEQKAHQDMMRAMPNMVHEDGNTITLKPGETKTLTWKFKSTPGHYEAGMYQKAKVAAS</sequence>
<dbReference type="Proteomes" id="UP000054725">
    <property type="component" value="Unassembled WGS sequence"/>
</dbReference>
<name>A0A0W0WIS6_9GAMM</name>
<organism evidence="1 2">
    <name type="scientific">Legionella nautarum</name>
    <dbReference type="NCBI Taxonomy" id="45070"/>
    <lineage>
        <taxon>Bacteria</taxon>
        <taxon>Pseudomonadati</taxon>
        <taxon>Pseudomonadota</taxon>
        <taxon>Gammaproteobacteria</taxon>
        <taxon>Legionellales</taxon>
        <taxon>Legionellaceae</taxon>
        <taxon>Legionella</taxon>
    </lineage>
</organism>
<protein>
    <recommendedName>
        <fullName evidence="3">Copper-binding protein</fullName>
    </recommendedName>
</protein>
<dbReference type="InterPro" id="IPR008972">
    <property type="entry name" value="Cupredoxin"/>
</dbReference>
<dbReference type="SUPFAM" id="SSF49503">
    <property type="entry name" value="Cupredoxins"/>
    <property type="match status" value="1"/>
</dbReference>
<dbReference type="Gene3D" id="2.60.40.420">
    <property type="entry name" value="Cupredoxins - blue copper proteins"/>
    <property type="match status" value="1"/>
</dbReference>
<dbReference type="EMBL" id="LNYO01000027">
    <property type="protein sequence ID" value="KTD32231.1"/>
    <property type="molecule type" value="Genomic_DNA"/>
</dbReference>
<dbReference type="AlphaFoldDB" id="A0A0W0WIS6"/>
<comment type="caution">
    <text evidence="1">The sequence shown here is derived from an EMBL/GenBank/DDBJ whole genome shotgun (WGS) entry which is preliminary data.</text>
</comment>
<gene>
    <name evidence="1" type="ORF">Lnau_3142</name>
</gene>
<evidence type="ECO:0000313" key="2">
    <source>
        <dbReference type="Proteomes" id="UP000054725"/>
    </source>
</evidence>
<keyword evidence="2" id="KW-1185">Reference proteome</keyword>
<evidence type="ECO:0008006" key="3">
    <source>
        <dbReference type="Google" id="ProtNLM"/>
    </source>
</evidence>
<reference evidence="1 2" key="1">
    <citation type="submission" date="2015-11" db="EMBL/GenBank/DDBJ databases">
        <title>Genomic analysis of 38 Legionella species identifies large and diverse effector repertoires.</title>
        <authorList>
            <person name="Burstein D."/>
            <person name="Amaro F."/>
            <person name="Zusman T."/>
            <person name="Lifshitz Z."/>
            <person name="Cohen O."/>
            <person name="Gilbert J.A."/>
            <person name="Pupko T."/>
            <person name="Shuman H.A."/>
            <person name="Segal G."/>
        </authorList>
    </citation>
    <scope>NUCLEOTIDE SEQUENCE [LARGE SCALE GENOMIC DNA]</scope>
    <source>
        <strain evidence="1 2">ATCC 49506</strain>
    </source>
</reference>
<proteinExistence type="predicted"/>
<evidence type="ECO:0000313" key="1">
    <source>
        <dbReference type="EMBL" id="KTD32231.1"/>
    </source>
</evidence>
<dbReference type="PATRIC" id="fig|45070.6.peg.3317"/>
<dbReference type="STRING" id="45070.Lnau_3142"/>